<protein>
    <submittedName>
        <fullName evidence="1">Uncharacterized protein</fullName>
    </submittedName>
</protein>
<dbReference type="AlphaFoldDB" id="B7VHE3"/>
<dbReference type="Proteomes" id="UP000009100">
    <property type="component" value="Chromosome 1"/>
</dbReference>
<dbReference type="EMBL" id="FM954972">
    <property type="protein sequence ID" value="CAV17155.1"/>
    <property type="molecule type" value="Genomic_DNA"/>
</dbReference>
<evidence type="ECO:0000313" key="2">
    <source>
        <dbReference type="Proteomes" id="UP000009100"/>
    </source>
</evidence>
<gene>
    <name evidence="1" type="ordered locus">VS_0122</name>
</gene>
<proteinExistence type="predicted"/>
<dbReference type="STRING" id="575788.VS_0122"/>
<accession>B7VHE3</accession>
<organism evidence="1 2">
    <name type="scientific">Vibrio atlanticus (strain LGP32)</name>
    <name type="common">Vibrio splendidus (strain Mel32)</name>
    <dbReference type="NCBI Taxonomy" id="575788"/>
    <lineage>
        <taxon>Bacteria</taxon>
        <taxon>Pseudomonadati</taxon>
        <taxon>Pseudomonadota</taxon>
        <taxon>Gammaproteobacteria</taxon>
        <taxon>Vibrionales</taxon>
        <taxon>Vibrionaceae</taxon>
        <taxon>Vibrio</taxon>
    </lineage>
</organism>
<evidence type="ECO:0000313" key="1">
    <source>
        <dbReference type="EMBL" id="CAV17155.1"/>
    </source>
</evidence>
<reference evidence="1 2" key="1">
    <citation type="submission" date="2009-02" db="EMBL/GenBank/DDBJ databases">
        <title>Vibrio splendidus str. LGP32 complete genome.</title>
        <authorList>
            <person name="Mazel D."/>
            <person name="Le Roux F."/>
        </authorList>
    </citation>
    <scope>NUCLEOTIDE SEQUENCE [LARGE SCALE GENOMIC DNA]</scope>
    <source>
        <strain evidence="1 2">LGP32</strain>
    </source>
</reference>
<dbReference type="HOGENOM" id="CLU_3105283_0_0_6"/>
<sequence length="51" mass="5859">MAIDKSASINARIDINQCWFQPNRANTELITLEVIQDVSRKCTIPDPRERS</sequence>
<name>B7VHE3_VIBA3</name>
<dbReference type="KEGG" id="vsp:VS_0122"/>